<evidence type="ECO:0000256" key="8">
    <source>
        <dbReference type="ARBA" id="ARBA00048679"/>
    </source>
</evidence>
<accession>A0A7N2RA98</accession>
<keyword evidence="10" id="KW-1185">Reference proteome</keyword>
<dbReference type="AlphaFoldDB" id="A0A7N2RA98"/>
<keyword evidence="4" id="KW-0547">Nucleotide-binding</keyword>
<keyword evidence="6" id="KW-0067">ATP-binding</keyword>
<evidence type="ECO:0000313" key="9">
    <source>
        <dbReference type="EnsemblPlants" id="QL09p005546:mrna"/>
    </source>
</evidence>
<keyword evidence="2" id="KW-0723">Serine/threonine-protein kinase</keyword>
<sequence>MTFDDVLFFPSRPWDAEDRVVLGYISRPFGLSLHILGNDSPRRGPWALMEKLAYTMVVTKKCDVYSFSVLALEVLMGKHLGELIIDLHSLVGTNAHLKDVLDDRLSPPRVKRLLMS</sequence>
<dbReference type="Gene3D" id="1.10.510.10">
    <property type="entry name" value="Transferase(Phosphotransferase) domain 1"/>
    <property type="match status" value="1"/>
</dbReference>
<evidence type="ECO:0000256" key="6">
    <source>
        <dbReference type="ARBA" id="ARBA00022840"/>
    </source>
</evidence>
<dbReference type="PANTHER" id="PTHR48005">
    <property type="entry name" value="LEUCINE RICH REPEAT KINASE 2"/>
    <property type="match status" value="1"/>
</dbReference>
<dbReference type="PANTHER" id="PTHR48005:SF13">
    <property type="entry name" value="SERINE_THREONINE-PROTEIN KINASE DDB_G0278509-RELATED"/>
    <property type="match status" value="1"/>
</dbReference>
<evidence type="ECO:0000313" key="10">
    <source>
        <dbReference type="Proteomes" id="UP000594261"/>
    </source>
</evidence>
<reference evidence="9 10" key="1">
    <citation type="journal article" date="2016" name="G3 (Bethesda)">
        <title>First Draft Assembly and Annotation of the Genome of a California Endemic Oak Quercus lobata Nee (Fagaceae).</title>
        <authorList>
            <person name="Sork V.L."/>
            <person name="Fitz-Gibbon S.T."/>
            <person name="Puiu D."/>
            <person name="Crepeau M."/>
            <person name="Gugger P.F."/>
            <person name="Sherman R."/>
            <person name="Stevens K."/>
            <person name="Langley C.H."/>
            <person name="Pellegrini M."/>
            <person name="Salzberg S.L."/>
        </authorList>
    </citation>
    <scope>NUCLEOTIDE SEQUENCE [LARGE SCALE GENOMIC DNA]</scope>
    <source>
        <strain evidence="9 10">cv. SW786</strain>
    </source>
</reference>
<evidence type="ECO:0000256" key="3">
    <source>
        <dbReference type="ARBA" id="ARBA00022679"/>
    </source>
</evidence>
<comment type="catalytic activity">
    <reaction evidence="8">
        <text>L-seryl-[protein] + ATP = O-phospho-L-seryl-[protein] + ADP + H(+)</text>
        <dbReference type="Rhea" id="RHEA:17989"/>
        <dbReference type="Rhea" id="RHEA-COMP:9863"/>
        <dbReference type="Rhea" id="RHEA-COMP:11604"/>
        <dbReference type="ChEBI" id="CHEBI:15378"/>
        <dbReference type="ChEBI" id="CHEBI:29999"/>
        <dbReference type="ChEBI" id="CHEBI:30616"/>
        <dbReference type="ChEBI" id="CHEBI:83421"/>
        <dbReference type="ChEBI" id="CHEBI:456216"/>
        <dbReference type="EC" id="2.7.11.1"/>
    </reaction>
</comment>
<keyword evidence="3" id="KW-0808">Transferase</keyword>
<dbReference type="Gramene" id="QL09p005546:mrna">
    <property type="protein sequence ID" value="QL09p005546:mrna"/>
    <property type="gene ID" value="QL09p005546"/>
</dbReference>
<dbReference type="InParanoid" id="A0A7N2RA98"/>
<evidence type="ECO:0000256" key="5">
    <source>
        <dbReference type="ARBA" id="ARBA00022777"/>
    </source>
</evidence>
<proteinExistence type="predicted"/>
<evidence type="ECO:0000256" key="4">
    <source>
        <dbReference type="ARBA" id="ARBA00022741"/>
    </source>
</evidence>
<evidence type="ECO:0000256" key="1">
    <source>
        <dbReference type="ARBA" id="ARBA00012513"/>
    </source>
</evidence>
<dbReference type="InterPro" id="IPR051420">
    <property type="entry name" value="Ser_Thr_Kinases_DiverseReg"/>
</dbReference>
<name>A0A7N2RA98_QUELO</name>
<protein>
    <recommendedName>
        <fullName evidence="1">non-specific serine/threonine protein kinase</fullName>
        <ecNumber evidence="1">2.7.11.1</ecNumber>
    </recommendedName>
</protein>
<dbReference type="EC" id="2.7.11.1" evidence="1"/>
<dbReference type="EnsemblPlants" id="QL09p005546:mrna">
    <property type="protein sequence ID" value="QL09p005546:mrna"/>
    <property type="gene ID" value="QL09p005546"/>
</dbReference>
<dbReference type="EMBL" id="LRBV02000009">
    <property type="status" value="NOT_ANNOTATED_CDS"/>
    <property type="molecule type" value="Genomic_DNA"/>
</dbReference>
<dbReference type="GO" id="GO:0004674">
    <property type="term" value="F:protein serine/threonine kinase activity"/>
    <property type="evidence" value="ECO:0007669"/>
    <property type="project" value="UniProtKB-KW"/>
</dbReference>
<dbReference type="Proteomes" id="UP000594261">
    <property type="component" value="Chromosome 9"/>
</dbReference>
<comment type="catalytic activity">
    <reaction evidence="7">
        <text>L-threonyl-[protein] + ATP = O-phospho-L-threonyl-[protein] + ADP + H(+)</text>
        <dbReference type="Rhea" id="RHEA:46608"/>
        <dbReference type="Rhea" id="RHEA-COMP:11060"/>
        <dbReference type="Rhea" id="RHEA-COMP:11605"/>
        <dbReference type="ChEBI" id="CHEBI:15378"/>
        <dbReference type="ChEBI" id="CHEBI:30013"/>
        <dbReference type="ChEBI" id="CHEBI:30616"/>
        <dbReference type="ChEBI" id="CHEBI:61977"/>
        <dbReference type="ChEBI" id="CHEBI:456216"/>
        <dbReference type="EC" id="2.7.11.1"/>
    </reaction>
</comment>
<evidence type="ECO:0000256" key="7">
    <source>
        <dbReference type="ARBA" id="ARBA00047899"/>
    </source>
</evidence>
<organism evidence="9 10">
    <name type="scientific">Quercus lobata</name>
    <name type="common">Valley oak</name>
    <dbReference type="NCBI Taxonomy" id="97700"/>
    <lineage>
        <taxon>Eukaryota</taxon>
        <taxon>Viridiplantae</taxon>
        <taxon>Streptophyta</taxon>
        <taxon>Embryophyta</taxon>
        <taxon>Tracheophyta</taxon>
        <taxon>Spermatophyta</taxon>
        <taxon>Magnoliopsida</taxon>
        <taxon>eudicotyledons</taxon>
        <taxon>Gunneridae</taxon>
        <taxon>Pentapetalae</taxon>
        <taxon>rosids</taxon>
        <taxon>fabids</taxon>
        <taxon>Fagales</taxon>
        <taxon>Fagaceae</taxon>
        <taxon>Quercus</taxon>
    </lineage>
</organism>
<evidence type="ECO:0000256" key="2">
    <source>
        <dbReference type="ARBA" id="ARBA00022527"/>
    </source>
</evidence>
<reference evidence="9" key="2">
    <citation type="submission" date="2021-01" db="UniProtKB">
        <authorList>
            <consortium name="EnsemblPlants"/>
        </authorList>
    </citation>
    <scope>IDENTIFICATION</scope>
</reference>
<dbReference type="GO" id="GO:0005524">
    <property type="term" value="F:ATP binding"/>
    <property type="evidence" value="ECO:0007669"/>
    <property type="project" value="UniProtKB-KW"/>
</dbReference>
<keyword evidence="5" id="KW-0418">Kinase</keyword>